<sequence length="231" mass="26413">MVAVVHGTASLHPHLLLKHCSESEAEMVQRFNTCIEICENNHKDDTFTVSYLINSCGVFPTLAMKLSNRVRLKNPNAPNAVIDLLKNYGFSEYEILRSVVLDDKKVATEHPFAFTYNDLMDNLVLNIEVLRQCGVPQSSITLLMVHSPSAAYAKHSKFVEAVKAVEEVGFNPLKIIFVMAVQVLVTRSKAVWDSRFEVYERWGWNREMVLQAFRKFPNFMKLSEKMVTKKK</sequence>
<dbReference type="Gene3D" id="1.25.70.10">
    <property type="entry name" value="Transcription termination factor 3, mitochondrial"/>
    <property type="match status" value="1"/>
</dbReference>
<protein>
    <submittedName>
        <fullName evidence="4">Uncharacterized protein</fullName>
    </submittedName>
</protein>
<evidence type="ECO:0000256" key="3">
    <source>
        <dbReference type="ARBA" id="ARBA00022946"/>
    </source>
</evidence>
<accession>A0AAN9PNV4</accession>
<dbReference type="AlphaFoldDB" id="A0AAN9PNV4"/>
<evidence type="ECO:0000313" key="4">
    <source>
        <dbReference type="EMBL" id="KAK7304971.1"/>
    </source>
</evidence>
<dbReference type="EMBL" id="JAYMYQ010000011">
    <property type="protein sequence ID" value="KAK7304971.1"/>
    <property type="molecule type" value="Genomic_DNA"/>
</dbReference>
<proteinExistence type="inferred from homology"/>
<dbReference type="PANTHER" id="PTHR13068">
    <property type="entry name" value="CGI-12 PROTEIN-RELATED"/>
    <property type="match status" value="1"/>
</dbReference>
<organism evidence="4 5">
    <name type="scientific">Canavalia gladiata</name>
    <name type="common">Sword bean</name>
    <name type="synonym">Dolichos gladiatus</name>
    <dbReference type="NCBI Taxonomy" id="3824"/>
    <lineage>
        <taxon>Eukaryota</taxon>
        <taxon>Viridiplantae</taxon>
        <taxon>Streptophyta</taxon>
        <taxon>Embryophyta</taxon>
        <taxon>Tracheophyta</taxon>
        <taxon>Spermatophyta</taxon>
        <taxon>Magnoliopsida</taxon>
        <taxon>eudicotyledons</taxon>
        <taxon>Gunneridae</taxon>
        <taxon>Pentapetalae</taxon>
        <taxon>rosids</taxon>
        <taxon>fabids</taxon>
        <taxon>Fabales</taxon>
        <taxon>Fabaceae</taxon>
        <taxon>Papilionoideae</taxon>
        <taxon>50 kb inversion clade</taxon>
        <taxon>NPAAA clade</taxon>
        <taxon>indigoferoid/millettioid clade</taxon>
        <taxon>Phaseoleae</taxon>
        <taxon>Canavalia</taxon>
    </lineage>
</organism>
<evidence type="ECO:0000256" key="1">
    <source>
        <dbReference type="ARBA" id="ARBA00007692"/>
    </source>
</evidence>
<keyword evidence="2" id="KW-0805">Transcription regulation</keyword>
<dbReference type="InterPro" id="IPR003690">
    <property type="entry name" value="MTERF"/>
</dbReference>
<comment type="similarity">
    <text evidence="1">Belongs to the mTERF family.</text>
</comment>
<dbReference type="InterPro" id="IPR038538">
    <property type="entry name" value="MTERF_sf"/>
</dbReference>
<comment type="caution">
    <text evidence="4">The sequence shown here is derived from an EMBL/GenBank/DDBJ whole genome shotgun (WGS) entry which is preliminary data.</text>
</comment>
<dbReference type="Pfam" id="PF02536">
    <property type="entry name" value="mTERF"/>
    <property type="match status" value="1"/>
</dbReference>
<dbReference type="Proteomes" id="UP001367508">
    <property type="component" value="Unassembled WGS sequence"/>
</dbReference>
<name>A0AAN9PNV4_CANGL</name>
<reference evidence="4 5" key="1">
    <citation type="submission" date="2024-01" db="EMBL/GenBank/DDBJ databases">
        <title>The genomes of 5 underutilized Papilionoideae crops provide insights into root nodulation and disease resistanc.</title>
        <authorList>
            <person name="Jiang F."/>
        </authorList>
    </citation>
    <scope>NUCLEOTIDE SEQUENCE [LARGE SCALE GENOMIC DNA]</scope>
    <source>
        <strain evidence="4">LVBAO_FW01</strain>
        <tissue evidence="4">Leaves</tissue>
    </source>
</reference>
<dbReference type="GO" id="GO:0003676">
    <property type="term" value="F:nucleic acid binding"/>
    <property type="evidence" value="ECO:0007669"/>
    <property type="project" value="InterPro"/>
</dbReference>
<evidence type="ECO:0000256" key="2">
    <source>
        <dbReference type="ARBA" id="ARBA00022472"/>
    </source>
</evidence>
<gene>
    <name evidence="4" type="ORF">VNO77_42868</name>
</gene>
<dbReference type="PANTHER" id="PTHR13068:SF133">
    <property type="entry name" value="MITOCHONDRIAL TRANSCRIPTION TERMINATION FACTOR FAMILY PROTEIN"/>
    <property type="match status" value="1"/>
</dbReference>
<keyword evidence="3" id="KW-0809">Transit peptide</keyword>
<evidence type="ECO:0000313" key="5">
    <source>
        <dbReference type="Proteomes" id="UP001367508"/>
    </source>
</evidence>
<keyword evidence="2" id="KW-0804">Transcription</keyword>
<keyword evidence="5" id="KW-1185">Reference proteome</keyword>
<dbReference type="GO" id="GO:0006353">
    <property type="term" value="P:DNA-templated transcription termination"/>
    <property type="evidence" value="ECO:0007669"/>
    <property type="project" value="UniProtKB-KW"/>
</dbReference>
<keyword evidence="2" id="KW-0806">Transcription termination</keyword>